<keyword evidence="3" id="KW-1185">Reference proteome</keyword>
<feature type="transmembrane region" description="Helical" evidence="1">
    <location>
        <begin position="18"/>
        <end position="39"/>
    </location>
</feature>
<gene>
    <name evidence="2" type="ORF">ACFSGJ_03780</name>
</gene>
<dbReference type="EMBL" id="JBHUGH010000003">
    <property type="protein sequence ID" value="MFD1911333.1"/>
    <property type="molecule type" value="Genomic_DNA"/>
</dbReference>
<dbReference type="RefSeq" id="WP_390259643.1">
    <property type="nucleotide sequence ID" value="NZ_JBHUGH010000003.1"/>
</dbReference>
<evidence type="ECO:0000256" key="1">
    <source>
        <dbReference type="SAM" id="Phobius"/>
    </source>
</evidence>
<organism evidence="2 3">
    <name type="scientific">Halodurantibacterium flavum</name>
    <dbReference type="NCBI Taxonomy" id="1382802"/>
    <lineage>
        <taxon>Bacteria</taxon>
        <taxon>Pseudomonadati</taxon>
        <taxon>Pseudomonadota</taxon>
        <taxon>Alphaproteobacteria</taxon>
        <taxon>Rhodobacterales</taxon>
        <taxon>Paracoccaceae</taxon>
        <taxon>Halodurantibacterium</taxon>
    </lineage>
</organism>
<accession>A0ABW4S2P5</accession>
<sequence>MEQLTSLADVLSGLPPGVLVLVIILAAFGLAAYAIYAVLTVSKGGK</sequence>
<keyword evidence="1" id="KW-1133">Transmembrane helix</keyword>
<keyword evidence="1" id="KW-0472">Membrane</keyword>
<reference evidence="3" key="1">
    <citation type="journal article" date="2019" name="Int. J. Syst. Evol. Microbiol.">
        <title>The Global Catalogue of Microorganisms (GCM) 10K type strain sequencing project: providing services to taxonomists for standard genome sequencing and annotation.</title>
        <authorList>
            <consortium name="The Broad Institute Genomics Platform"/>
            <consortium name="The Broad Institute Genome Sequencing Center for Infectious Disease"/>
            <person name="Wu L."/>
            <person name="Ma J."/>
        </authorList>
    </citation>
    <scope>NUCLEOTIDE SEQUENCE [LARGE SCALE GENOMIC DNA]</scope>
    <source>
        <strain evidence="3">CGMCC 4.7242</strain>
    </source>
</reference>
<evidence type="ECO:0000313" key="2">
    <source>
        <dbReference type="EMBL" id="MFD1911333.1"/>
    </source>
</evidence>
<dbReference type="Proteomes" id="UP001597353">
    <property type="component" value="Unassembled WGS sequence"/>
</dbReference>
<evidence type="ECO:0000313" key="3">
    <source>
        <dbReference type="Proteomes" id="UP001597353"/>
    </source>
</evidence>
<name>A0ABW4S2P5_9RHOB</name>
<keyword evidence="1" id="KW-0812">Transmembrane</keyword>
<proteinExistence type="predicted"/>
<comment type="caution">
    <text evidence="2">The sequence shown here is derived from an EMBL/GenBank/DDBJ whole genome shotgun (WGS) entry which is preliminary data.</text>
</comment>
<evidence type="ECO:0008006" key="4">
    <source>
        <dbReference type="Google" id="ProtNLM"/>
    </source>
</evidence>
<protein>
    <recommendedName>
        <fullName evidence="4">DUF3149 domain-containing protein</fullName>
    </recommendedName>
</protein>